<dbReference type="Proteomes" id="UP000235547">
    <property type="component" value="Unassembled WGS sequence"/>
</dbReference>
<evidence type="ECO:0000313" key="1">
    <source>
        <dbReference type="EMBL" id="PMR78377.1"/>
    </source>
</evidence>
<organism evidence="1 2">
    <name type="scientific">Halomonas urumqiensis</name>
    <dbReference type="NCBI Taxonomy" id="1684789"/>
    <lineage>
        <taxon>Bacteria</taxon>
        <taxon>Pseudomonadati</taxon>
        <taxon>Pseudomonadota</taxon>
        <taxon>Gammaproteobacteria</taxon>
        <taxon>Oceanospirillales</taxon>
        <taxon>Halomonadaceae</taxon>
        <taxon>Halomonas</taxon>
    </lineage>
</organism>
<dbReference type="SUPFAM" id="SSF74650">
    <property type="entry name" value="Galactose mutarotase-like"/>
    <property type="match status" value="1"/>
</dbReference>
<sequence length="297" mass="32864">MCDALTLDNGHLRLVVAPGNGACVVRFDALTPAGPVPIFRPGDGPGDDPNRMGLYPLLPWSNRISGGGFTWRGRDYSLAPNLAGEPLPIHGDGWQQSWRVVALAPERMRLALRSAWQSPFDYKAVLDYRLQGKSLVVDLCLTHLGLHPAPYGVGMHPWFSRTADVRLSAPAGGVWEVDATQLPTHWRRLGDGDPWRFTEAAGLPERRIDNLFSGWNGRARMDWPQRGVSMALSVAPRLSRYLVFSPGSDADFFCFEPVSHVVDAHHFPDPLAEGLSELASGERLGQRWRFGPLQWNG</sequence>
<dbReference type="InterPro" id="IPR008183">
    <property type="entry name" value="Aldose_1/G6P_1-epimerase"/>
</dbReference>
<dbReference type="InterPro" id="IPR011013">
    <property type="entry name" value="Gal_mutarotase_sf_dom"/>
</dbReference>
<dbReference type="GO" id="GO:0005975">
    <property type="term" value="P:carbohydrate metabolic process"/>
    <property type="evidence" value="ECO:0007669"/>
    <property type="project" value="InterPro"/>
</dbReference>
<name>A0A2N7UD79_9GAMM</name>
<dbReference type="EMBL" id="PNRG01000033">
    <property type="protein sequence ID" value="PMR78377.1"/>
    <property type="molecule type" value="Genomic_DNA"/>
</dbReference>
<dbReference type="Pfam" id="PF01263">
    <property type="entry name" value="Aldose_epim"/>
    <property type="match status" value="1"/>
</dbReference>
<evidence type="ECO:0000313" key="2">
    <source>
        <dbReference type="Proteomes" id="UP000235547"/>
    </source>
</evidence>
<dbReference type="AlphaFoldDB" id="A0A2N7UD79"/>
<comment type="caution">
    <text evidence="1">The sequence shown here is derived from an EMBL/GenBank/DDBJ whole genome shotgun (WGS) entry which is preliminary data.</text>
</comment>
<accession>A0A2N7UD79</accession>
<protein>
    <submittedName>
        <fullName evidence="1">Aldose 1-epimerase</fullName>
    </submittedName>
</protein>
<dbReference type="GO" id="GO:0016853">
    <property type="term" value="F:isomerase activity"/>
    <property type="evidence" value="ECO:0007669"/>
    <property type="project" value="InterPro"/>
</dbReference>
<dbReference type="GO" id="GO:0030246">
    <property type="term" value="F:carbohydrate binding"/>
    <property type="evidence" value="ECO:0007669"/>
    <property type="project" value="InterPro"/>
</dbReference>
<dbReference type="InterPro" id="IPR014718">
    <property type="entry name" value="GH-type_carb-bd"/>
</dbReference>
<dbReference type="Gene3D" id="2.70.98.10">
    <property type="match status" value="1"/>
</dbReference>
<proteinExistence type="predicted"/>
<dbReference type="RefSeq" id="WP_102589439.1">
    <property type="nucleotide sequence ID" value="NZ_BNAE01000001.1"/>
</dbReference>
<gene>
    <name evidence="1" type="ORF">C1H70_16620</name>
</gene>
<reference evidence="1 2" key="1">
    <citation type="submission" date="2018-01" db="EMBL/GenBank/DDBJ databases">
        <title>Halomonas endophytica sp. nov., isolated from storage liquid in the stems of Populus euphratica.</title>
        <authorList>
            <person name="Chen C."/>
        </authorList>
    </citation>
    <scope>NUCLEOTIDE SEQUENCE [LARGE SCALE GENOMIC DNA]</scope>
    <source>
        <strain evidence="1 2">BZ-SZ-XJ27</strain>
    </source>
</reference>
<dbReference type="CDD" id="cd09021">
    <property type="entry name" value="Aldose_epim_Ec_YphB"/>
    <property type="match status" value="1"/>
</dbReference>
<keyword evidence="2" id="KW-1185">Reference proteome</keyword>
<dbReference type="OrthoDB" id="9808779at2"/>